<dbReference type="InterPro" id="IPR007560">
    <property type="entry name" value="Restrct_endonuc_IV_Mrr"/>
</dbReference>
<dbReference type="EMBL" id="LOCL01000058">
    <property type="protein sequence ID" value="KUF14691.1"/>
    <property type="molecule type" value="Genomic_DNA"/>
</dbReference>
<feature type="domain" description="Restriction endonuclease type IV Mrr" evidence="2">
    <location>
        <begin position="79"/>
        <end position="195"/>
    </location>
</feature>
<dbReference type="RefSeq" id="WP_058851204.1">
    <property type="nucleotide sequence ID" value="NZ_LOCL01000058.1"/>
</dbReference>
<keyword evidence="4" id="KW-1185">Reference proteome</keyword>
<dbReference type="Gene3D" id="3.40.1350.10">
    <property type="match status" value="1"/>
</dbReference>
<feature type="transmembrane region" description="Helical" evidence="1">
    <location>
        <begin position="35"/>
        <end position="56"/>
    </location>
</feature>
<dbReference type="InterPro" id="IPR011856">
    <property type="entry name" value="tRNA_endonuc-like_dom_sf"/>
</dbReference>
<dbReference type="AlphaFoldDB" id="A0A0W7WVR7"/>
<keyword evidence="3" id="KW-0540">Nuclease</keyword>
<dbReference type="InterPro" id="IPR052906">
    <property type="entry name" value="Type_IV_Methyl-Rstrct_Enzyme"/>
</dbReference>
<dbReference type="PANTHER" id="PTHR30015:SF6">
    <property type="entry name" value="SLL1429 PROTEIN"/>
    <property type="match status" value="1"/>
</dbReference>
<dbReference type="GO" id="GO:0003677">
    <property type="term" value="F:DNA binding"/>
    <property type="evidence" value="ECO:0007669"/>
    <property type="project" value="InterPro"/>
</dbReference>
<proteinExistence type="predicted"/>
<keyword evidence="1" id="KW-0812">Transmembrane</keyword>
<keyword evidence="1" id="KW-0472">Membrane</keyword>
<feature type="transmembrane region" description="Helical" evidence="1">
    <location>
        <begin position="12"/>
        <end position="29"/>
    </location>
</feature>
<dbReference type="Pfam" id="PF04471">
    <property type="entry name" value="Mrr_cat"/>
    <property type="match status" value="1"/>
</dbReference>
<protein>
    <submittedName>
        <fullName evidence="3">Restriction endonuclease</fullName>
    </submittedName>
</protein>
<dbReference type="PANTHER" id="PTHR30015">
    <property type="entry name" value="MRR RESTRICTION SYSTEM PROTEIN"/>
    <property type="match status" value="1"/>
</dbReference>
<dbReference type="InterPro" id="IPR011335">
    <property type="entry name" value="Restrct_endonuc-II-like"/>
</dbReference>
<evidence type="ECO:0000259" key="2">
    <source>
        <dbReference type="Pfam" id="PF04471"/>
    </source>
</evidence>
<gene>
    <name evidence="3" type="ORF">AT728_29245</name>
</gene>
<name>A0A0W7WVR7_9ACTN</name>
<evidence type="ECO:0000313" key="3">
    <source>
        <dbReference type="EMBL" id="KUF14691.1"/>
    </source>
</evidence>
<evidence type="ECO:0000256" key="1">
    <source>
        <dbReference type="SAM" id="Phobius"/>
    </source>
</evidence>
<evidence type="ECO:0000313" key="4">
    <source>
        <dbReference type="Proteomes" id="UP000054804"/>
    </source>
</evidence>
<dbReference type="STRING" id="1765722.AT728_29245"/>
<comment type="caution">
    <text evidence="3">The sequence shown here is derived from an EMBL/GenBank/DDBJ whole genome shotgun (WGS) entry which is preliminary data.</text>
</comment>
<dbReference type="GO" id="GO:0009307">
    <property type="term" value="P:DNA restriction-modification system"/>
    <property type="evidence" value="ECO:0007669"/>
    <property type="project" value="InterPro"/>
</dbReference>
<reference evidence="3 4" key="1">
    <citation type="submission" date="2015-12" db="EMBL/GenBank/DDBJ databases">
        <title>Draft genome sequence of Streptomyces silvensis ATCC 53525, a producer of novel hormone antagonists.</title>
        <authorList>
            <person name="Johnston C.W."/>
            <person name="Li Y."/>
            <person name="Magarvey N.A."/>
        </authorList>
    </citation>
    <scope>NUCLEOTIDE SEQUENCE [LARGE SCALE GENOMIC DNA]</scope>
    <source>
        <strain evidence="3 4">ATCC 53525</strain>
    </source>
</reference>
<keyword evidence="3" id="KW-0378">Hydrolase</keyword>
<accession>A0A0W7WVR7</accession>
<dbReference type="Proteomes" id="UP000054804">
    <property type="component" value="Unassembled WGS sequence"/>
</dbReference>
<keyword evidence="3" id="KW-0255">Endonuclease</keyword>
<sequence length="224" mass="24933">MSRRRRGGDEELLVALGVLVVVGLVLVKVGQWVWAHWWVLVVLGLVAAATLATWCYRRIDQIRSAQLRVEGLSYSLSQIDAMHHSAFEHAIRDLLARDGSRDALRCGGRGDLGADVKGHDPQGRYWVIQCKHRRNGLTGSAVGTPDLQTLNGTGRPVHKGDVVVLVTNGRVSAPAQQFARQQRLHLVDRHLLEQWARGRRPLWELLSALPAPRKPSRRGPATRL</sequence>
<dbReference type="OrthoDB" id="5181666at2"/>
<keyword evidence="1" id="KW-1133">Transmembrane helix</keyword>
<dbReference type="GO" id="GO:0015666">
    <property type="term" value="F:restriction endodeoxyribonuclease activity"/>
    <property type="evidence" value="ECO:0007669"/>
    <property type="project" value="TreeGrafter"/>
</dbReference>
<dbReference type="SUPFAM" id="SSF52980">
    <property type="entry name" value="Restriction endonuclease-like"/>
    <property type="match status" value="1"/>
</dbReference>
<organism evidence="3 4">
    <name type="scientific">Streptomyces silvensis</name>
    <dbReference type="NCBI Taxonomy" id="1765722"/>
    <lineage>
        <taxon>Bacteria</taxon>
        <taxon>Bacillati</taxon>
        <taxon>Actinomycetota</taxon>
        <taxon>Actinomycetes</taxon>
        <taxon>Kitasatosporales</taxon>
        <taxon>Streptomycetaceae</taxon>
        <taxon>Streptomyces</taxon>
    </lineage>
</organism>